<evidence type="ECO:0000256" key="2">
    <source>
        <dbReference type="ARBA" id="ARBA00022475"/>
    </source>
</evidence>
<dbReference type="PANTHER" id="PTHR30606">
    <property type="entry name" value="LIPID A BIOSYNTHESIS LAUROYL ACYLTRANSFERASE"/>
    <property type="match status" value="1"/>
</dbReference>
<evidence type="ECO:0000313" key="8">
    <source>
        <dbReference type="Proteomes" id="UP000193334"/>
    </source>
</evidence>
<reference evidence="8" key="1">
    <citation type="submission" date="2017-04" db="EMBL/GenBank/DDBJ databases">
        <title>Comparative genomics and description of representatives of a novel lineage of planctomycetes thriving in anoxic sediments.</title>
        <authorList>
            <person name="Spring S."/>
            <person name="Bunk B."/>
            <person name="Sproer C."/>
        </authorList>
    </citation>
    <scope>NUCLEOTIDE SEQUENCE [LARGE SCALE GENOMIC DNA]</scope>
    <source>
        <strain evidence="8">ST-PulAB-D4</strain>
    </source>
</reference>
<dbReference type="GO" id="GO:0009247">
    <property type="term" value="P:glycolipid biosynthetic process"/>
    <property type="evidence" value="ECO:0007669"/>
    <property type="project" value="UniProtKB-ARBA"/>
</dbReference>
<protein>
    <submittedName>
        <fullName evidence="7">Lipid A biosynthesis lauroyl acyltransferase</fullName>
        <ecNumber evidence="7">2.3.1.-</ecNumber>
    </submittedName>
</protein>
<dbReference type="GO" id="GO:0016746">
    <property type="term" value="F:acyltransferase activity"/>
    <property type="evidence" value="ECO:0007669"/>
    <property type="project" value="UniProtKB-KW"/>
</dbReference>
<keyword evidence="6 7" id="KW-0012">Acyltransferase</keyword>
<keyword evidence="4 7" id="KW-0808">Transferase</keyword>
<dbReference type="EC" id="2.3.1.-" evidence="7"/>
<dbReference type="AlphaFoldDB" id="A0A1W6LM43"/>
<evidence type="ECO:0000313" key="7">
    <source>
        <dbReference type="EMBL" id="ARN56831.1"/>
    </source>
</evidence>
<keyword evidence="8" id="KW-1185">Reference proteome</keyword>
<dbReference type="GO" id="GO:0005886">
    <property type="term" value="C:plasma membrane"/>
    <property type="evidence" value="ECO:0007669"/>
    <property type="project" value="UniProtKB-SubCell"/>
</dbReference>
<gene>
    <name evidence="7" type="primary">htrB</name>
    <name evidence="7" type="ORF">STSP1_01223</name>
</gene>
<evidence type="ECO:0000256" key="1">
    <source>
        <dbReference type="ARBA" id="ARBA00004533"/>
    </source>
</evidence>
<dbReference type="EMBL" id="CP021023">
    <property type="protein sequence ID" value="ARN56831.1"/>
    <property type="molecule type" value="Genomic_DNA"/>
</dbReference>
<dbReference type="PANTHER" id="PTHR30606:SF10">
    <property type="entry name" value="PHOSPHATIDYLINOSITOL MANNOSIDE ACYLTRANSFERASE"/>
    <property type="match status" value="1"/>
</dbReference>
<accession>A0A1W6LM43</accession>
<evidence type="ECO:0000256" key="5">
    <source>
        <dbReference type="ARBA" id="ARBA00023136"/>
    </source>
</evidence>
<evidence type="ECO:0000256" key="4">
    <source>
        <dbReference type="ARBA" id="ARBA00022679"/>
    </source>
</evidence>
<name>A0A1W6LM43_9BACT</name>
<dbReference type="Pfam" id="PF03279">
    <property type="entry name" value="Lip_A_acyltrans"/>
    <property type="match status" value="1"/>
</dbReference>
<dbReference type="CDD" id="cd07984">
    <property type="entry name" value="LPLAT_LABLAT-like"/>
    <property type="match status" value="1"/>
</dbReference>
<dbReference type="InterPro" id="IPR004960">
    <property type="entry name" value="LipA_acyltrans"/>
</dbReference>
<dbReference type="Proteomes" id="UP000193334">
    <property type="component" value="Chromosome"/>
</dbReference>
<keyword evidence="3" id="KW-0997">Cell inner membrane</keyword>
<comment type="subcellular location">
    <subcellularLocation>
        <location evidence="1">Cell inner membrane</location>
    </subcellularLocation>
</comment>
<sequence length="321" mass="37587">MPGKSKRKNKRKRSAAEHYIEYLGVRFAAGVLHTLGVRRSLKLAMKIGEIMWDHYPKGRKKAVENLRSSFPEKDDEWIKQTCIKSFQHLVMLAADVFFTTKLVRRDNWREYAEFINAERAKWMMAEGKGLIMLTGHYGNFEIMGYLMGLFGFEVYSIARPIDNPYVNKWLYSVRERHGQHIINKKGAAKVMPELVKKGATLGFIADQNAGRKGIFADFFGKPASTYKSIGLLAITENLPIVVGVCRQRMGEFFFEIECGRIIMPAEWQDKDEPLKWLTQEYTSELEKLIRKAPEQYWWIHRRWKTRPEDVKRRRKTKAEEN</sequence>
<dbReference type="PIRSF" id="PIRSF026649">
    <property type="entry name" value="MsbB"/>
    <property type="match status" value="1"/>
</dbReference>
<keyword evidence="5" id="KW-0472">Membrane</keyword>
<evidence type="ECO:0000256" key="3">
    <source>
        <dbReference type="ARBA" id="ARBA00022519"/>
    </source>
</evidence>
<evidence type="ECO:0000256" key="6">
    <source>
        <dbReference type="ARBA" id="ARBA00023315"/>
    </source>
</evidence>
<dbReference type="STRING" id="1941349.STSP1_01223"/>
<organism evidence="7 8">
    <name type="scientific">Sedimentisphaera salicampi</name>
    <dbReference type="NCBI Taxonomy" id="1941349"/>
    <lineage>
        <taxon>Bacteria</taxon>
        <taxon>Pseudomonadati</taxon>
        <taxon>Planctomycetota</taxon>
        <taxon>Phycisphaerae</taxon>
        <taxon>Sedimentisphaerales</taxon>
        <taxon>Sedimentisphaeraceae</taxon>
        <taxon>Sedimentisphaera</taxon>
    </lineage>
</organism>
<proteinExistence type="predicted"/>
<dbReference type="KEGG" id="pbp:STSP1_01223"/>
<keyword evidence="2" id="KW-1003">Cell membrane</keyword>